<dbReference type="Gene3D" id="1.10.10.10">
    <property type="entry name" value="Winged helix-like DNA-binding domain superfamily/Winged helix DNA-binding domain"/>
    <property type="match status" value="1"/>
</dbReference>
<evidence type="ECO:0000313" key="6">
    <source>
        <dbReference type="Proteomes" id="UP000184533"/>
    </source>
</evidence>
<evidence type="ECO:0000313" key="5">
    <source>
        <dbReference type="EMBL" id="SHF54575.1"/>
    </source>
</evidence>
<evidence type="ECO:0000259" key="4">
    <source>
        <dbReference type="PROSITE" id="PS50987"/>
    </source>
</evidence>
<dbReference type="GO" id="GO:0003700">
    <property type="term" value="F:DNA-binding transcription factor activity"/>
    <property type="evidence" value="ECO:0007669"/>
    <property type="project" value="InterPro"/>
</dbReference>
<evidence type="ECO:0000256" key="2">
    <source>
        <dbReference type="ARBA" id="ARBA00023125"/>
    </source>
</evidence>
<dbReference type="PROSITE" id="PS50987">
    <property type="entry name" value="HTH_ARSR_2"/>
    <property type="match status" value="1"/>
</dbReference>
<feature type="domain" description="HTH arsR-type" evidence="4">
    <location>
        <begin position="15"/>
        <end position="109"/>
    </location>
</feature>
<dbReference type="PANTHER" id="PTHR43132:SF6">
    <property type="entry name" value="HTH-TYPE TRANSCRIPTIONAL REPRESSOR CZRA"/>
    <property type="match status" value="1"/>
</dbReference>
<organism evidence="5 6">
    <name type="scientific">Devosia limi DSM 17137</name>
    <dbReference type="NCBI Taxonomy" id="1121477"/>
    <lineage>
        <taxon>Bacteria</taxon>
        <taxon>Pseudomonadati</taxon>
        <taxon>Pseudomonadota</taxon>
        <taxon>Alphaproteobacteria</taxon>
        <taxon>Hyphomicrobiales</taxon>
        <taxon>Devosiaceae</taxon>
        <taxon>Devosia</taxon>
    </lineage>
</organism>
<dbReference type="SMART" id="SM00418">
    <property type="entry name" value="HTH_ARSR"/>
    <property type="match status" value="1"/>
</dbReference>
<keyword evidence="1" id="KW-0805">Transcription regulation</keyword>
<dbReference type="CDD" id="cd00090">
    <property type="entry name" value="HTH_ARSR"/>
    <property type="match status" value="1"/>
</dbReference>
<sequence length="114" mass="12283">MSVADGLPVSLLAPAHLEQATALAATFKLLGDPTRLRIVLRCLDAPRSVGDVALELGLSQSLVSQHLRLLRSARLVVGIRKAKRVSYEVSDDHIRTVLVQIIVHVSEAVVDTEG</sequence>
<reference evidence="5 6" key="1">
    <citation type="submission" date="2016-11" db="EMBL/GenBank/DDBJ databases">
        <authorList>
            <person name="Jaros S."/>
            <person name="Januszkiewicz K."/>
            <person name="Wedrychowicz H."/>
        </authorList>
    </citation>
    <scope>NUCLEOTIDE SEQUENCE [LARGE SCALE GENOMIC DNA]</scope>
    <source>
        <strain evidence="5 6">DSM 17137</strain>
    </source>
</reference>
<dbReference type="RefSeq" id="WP_244468735.1">
    <property type="nucleotide sequence ID" value="NZ_FQVC01000009.1"/>
</dbReference>
<keyword evidence="2" id="KW-0238">DNA-binding</keyword>
<dbReference type="EMBL" id="FQVC01000009">
    <property type="protein sequence ID" value="SHF54575.1"/>
    <property type="molecule type" value="Genomic_DNA"/>
</dbReference>
<dbReference type="Proteomes" id="UP000184533">
    <property type="component" value="Unassembled WGS sequence"/>
</dbReference>
<gene>
    <name evidence="5" type="ORF">SAMN02745223_02934</name>
</gene>
<dbReference type="AlphaFoldDB" id="A0A1M5CIH5"/>
<evidence type="ECO:0000256" key="3">
    <source>
        <dbReference type="ARBA" id="ARBA00023163"/>
    </source>
</evidence>
<dbReference type="InterPro" id="IPR051011">
    <property type="entry name" value="Metal_resp_trans_reg"/>
</dbReference>
<dbReference type="Pfam" id="PF01022">
    <property type="entry name" value="HTH_5"/>
    <property type="match status" value="1"/>
</dbReference>
<protein>
    <submittedName>
        <fullName evidence="5">Transcriptional regulator, ArsR family</fullName>
    </submittedName>
</protein>
<dbReference type="GO" id="GO:0003677">
    <property type="term" value="F:DNA binding"/>
    <property type="evidence" value="ECO:0007669"/>
    <property type="project" value="UniProtKB-KW"/>
</dbReference>
<name>A0A1M5CIH5_9HYPH</name>
<dbReference type="InterPro" id="IPR011991">
    <property type="entry name" value="ArsR-like_HTH"/>
</dbReference>
<dbReference type="InterPro" id="IPR036390">
    <property type="entry name" value="WH_DNA-bd_sf"/>
</dbReference>
<keyword evidence="3" id="KW-0804">Transcription</keyword>
<dbReference type="InterPro" id="IPR001845">
    <property type="entry name" value="HTH_ArsR_DNA-bd_dom"/>
</dbReference>
<dbReference type="InterPro" id="IPR036388">
    <property type="entry name" value="WH-like_DNA-bd_sf"/>
</dbReference>
<dbReference type="NCBIfam" id="NF033788">
    <property type="entry name" value="HTH_metalloreg"/>
    <property type="match status" value="1"/>
</dbReference>
<dbReference type="PRINTS" id="PR00778">
    <property type="entry name" value="HTHARSR"/>
</dbReference>
<dbReference type="PANTHER" id="PTHR43132">
    <property type="entry name" value="ARSENICAL RESISTANCE OPERON REPRESSOR ARSR-RELATED"/>
    <property type="match status" value="1"/>
</dbReference>
<proteinExistence type="predicted"/>
<evidence type="ECO:0000256" key="1">
    <source>
        <dbReference type="ARBA" id="ARBA00023015"/>
    </source>
</evidence>
<accession>A0A1M5CIH5</accession>
<dbReference type="SUPFAM" id="SSF46785">
    <property type="entry name" value="Winged helix' DNA-binding domain"/>
    <property type="match status" value="1"/>
</dbReference>